<evidence type="ECO:0000256" key="1">
    <source>
        <dbReference type="SAM" id="MobiDB-lite"/>
    </source>
</evidence>
<reference evidence="3" key="1">
    <citation type="submission" date="2016-10" db="EMBL/GenBank/DDBJ databases">
        <authorList>
            <person name="Varghese N."/>
            <person name="Submissions S."/>
        </authorList>
    </citation>
    <scope>NUCLEOTIDE SEQUENCE [LARGE SCALE GENOMIC DNA]</scope>
    <source>
        <strain evidence="3">DSM 44142</strain>
    </source>
</reference>
<feature type="region of interest" description="Disordered" evidence="1">
    <location>
        <begin position="85"/>
        <end position="122"/>
    </location>
</feature>
<sequence>MTDPSFWPQEPGTYAGTGAQYVAAHDEARRIASRLGVAAPSGVLVTAADLDAARVAFHAEYATLVEDTRARMTDVAARTALARLEARGQNPPDDPGAEQAADVADERGRAETEDAAEEARRRSAELAAGHGAAVGSMAPMAGMAGMGGFGRSLSAEGTHRAAHYAIPAGAPADLDLRLRELCGAVDGPARGWVRMAVAEVADEAGRPWRLIGTTELDGYLRPGVVLRDGELAAGNETWPELSIATFCAAHGFTPGPVVGAVEPPPDVCEYLREAGFAPSWSADAWNTHWGDTDAPLE</sequence>
<keyword evidence="3" id="KW-1185">Reference proteome</keyword>
<feature type="compositionally biased region" description="Basic and acidic residues" evidence="1">
    <location>
        <begin position="104"/>
        <end position="122"/>
    </location>
</feature>
<protein>
    <submittedName>
        <fullName evidence="2">Uncharacterized protein</fullName>
    </submittedName>
</protein>
<dbReference type="EMBL" id="FNLF01000002">
    <property type="protein sequence ID" value="SDQ79959.1"/>
    <property type="molecule type" value="Genomic_DNA"/>
</dbReference>
<dbReference type="STRING" id="47312.SAMN04489765_1889"/>
<name>A0A1H1DUM2_9ACTN</name>
<dbReference type="OrthoDB" id="4775401at2"/>
<evidence type="ECO:0000313" key="3">
    <source>
        <dbReference type="Proteomes" id="UP000183053"/>
    </source>
</evidence>
<proteinExistence type="predicted"/>
<accession>A0A1H1DUM2</accession>
<dbReference type="AlphaFoldDB" id="A0A1H1DUM2"/>
<dbReference type="RefSeq" id="WP_068535586.1">
    <property type="nucleotide sequence ID" value="NZ_FNLF01000002.1"/>
</dbReference>
<organism evidence="2 3">
    <name type="scientific">Tsukamurella pulmonis</name>
    <dbReference type="NCBI Taxonomy" id="47312"/>
    <lineage>
        <taxon>Bacteria</taxon>
        <taxon>Bacillati</taxon>
        <taxon>Actinomycetota</taxon>
        <taxon>Actinomycetes</taxon>
        <taxon>Mycobacteriales</taxon>
        <taxon>Tsukamurellaceae</taxon>
        <taxon>Tsukamurella</taxon>
    </lineage>
</organism>
<evidence type="ECO:0000313" key="2">
    <source>
        <dbReference type="EMBL" id="SDQ79959.1"/>
    </source>
</evidence>
<dbReference type="Proteomes" id="UP000183053">
    <property type="component" value="Unassembled WGS sequence"/>
</dbReference>
<gene>
    <name evidence="2" type="ORF">SAMN04489765_1889</name>
</gene>